<dbReference type="Proteomes" id="UP000657918">
    <property type="component" value="Unassembled WGS sequence"/>
</dbReference>
<feature type="region of interest" description="Disordered" evidence="1">
    <location>
        <begin position="352"/>
        <end position="398"/>
    </location>
</feature>
<feature type="compositionally biased region" description="Polar residues" evidence="1">
    <location>
        <begin position="747"/>
        <end position="763"/>
    </location>
</feature>
<comment type="caution">
    <text evidence="2">The sequence shown here is derived from an EMBL/GenBank/DDBJ whole genome shotgun (WGS) entry which is preliminary data.</text>
</comment>
<feature type="compositionally biased region" description="Polar residues" evidence="1">
    <location>
        <begin position="631"/>
        <end position="646"/>
    </location>
</feature>
<feature type="region of interest" description="Disordered" evidence="1">
    <location>
        <begin position="731"/>
        <end position="763"/>
    </location>
</feature>
<feature type="compositionally biased region" description="Low complexity" evidence="1">
    <location>
        <begin position="370"/>
        <end position="379"/>
    </location>
</feature>
<dbReference type="PANTHER" id="PTHR36723:SF1">
    <property type="entry name" value="F22C12.19"/>
    <property type="match status" value="1"/>
</dbReference>
<evidence type="ECO:0000313" key="3">
    <source>
        <dbReference type="Proteomes" id="UP000657918"/>
    </source>
</evidence>
<gene>
    <name evidence="2" type="ORF">SADUNF_Sadunf01G0077000</name>
</gene>
<accession>A0A835NA71</accession>
<feature type="compositionally biased region" description="Basic and acidic residues" evidence="1">
    <location>
        <begin position="733"/>
        <end position="744"/>
    </location>
</feature>
<name>A0A835NA71_9ROSI</name>
<feature type="region of interest" description="Disordered" evidence="1">
    <location>
        <begin position="588"/>
        <end position="649"/>
    </location>
</feature>
<dbReference type="EMBL" id="JADGMS010000001">
    <property type="protein sequence ID" value="KAF9689292.1"/>
    <property type="molecule type" value="Genomic_DNA"/>
</dbReference>
<dbReference type="AlphaFoldDB" id="A0A835NA71"/>
<organism evidence="2 3">
    <name type="scientific">Salix dunnii</name>
    <dbReference type="NCBI Taxonomy" id="1413687"/>
    <lineage>
        <taxon>Eukaryota</taxon>
        <taxon>Viridiplantae</taxon>
        <taxon>Streptophyta</taxon>
        <taxon>Embryophyta</taxon>
        <taxon>Tracheophyta</taxon>
        <taxon>Spermatophyta</taxon>
        <taxon>Magnoliopsida</taxon>
        <taxon>eudicotyledons</taxon>
        <taxon>Gunneridae</taxon>
        <taxon>Pentapetalae</taxon>
        <taxon>rosids</taxon>
        <taxon>fabids</taxon>
        <taxon>Malpighiales</taxon>
        <taxon>Salicaceae</taxon>
        <taxon>Saliceae</taxon>
        <taxon>Salix</taxon>
    </lineage>
</organism>
<keyword evidence="3" id="KW-1185">Reference proteome</keyword>
<feature type="region of interest" description="Disordered" evidence="1">
    <location>
        <begin position="427"/>
        <end position="453"/>
    </location>
</feature>
<evidence type="ECO:0000313" key="2">
    <source>
        <dbReference type="EMBL" id="KAF9689292.1"/>
    </source>
</evidence>
<protein>
    <submittedName>
        <fullName evidence="2">Uncharacterized protein</fullName>
    </submittedName>
</protein>
<evidence type="ECO:0000256" key="1">
    <source>
        <dbReference type="SAM" id="MobiDB-lite"/>
    </source>
</evidence>
<proteinExistence type="predicted"/>
<reference evidence="2 3" key="1">
    <citation type="submission" date="2020-10" db="EMBL/GenBank/DDBJ databases">
        <title>Plant Genome Project.</title>
        <authorList>
            <person name="Zhang R.-G."/>
        </authorList>
    </citation>
    <scope>NUCLEOTIDE SEQUENCE [LARGE SCALE GENOMIC DNA]</scope>
    <source>
        <strain evidence="2">FAFU-HL-1</strain>
        <tissue evidence="2">Leaf</tissue>
    </source>
</reference>
<dbReference type="PANTHER" id="PTHR36723">
    <property type="entry name" value="F22C12.19"/>
    <property type="match status" value="1"/>
</dbReference>
<sequence length="763" mass="83173">MDASVEVNYPVDVVVAAAKKKKKNFVMGSDEVFSRDNSSSNIYSNSIRVSTVAVKEIVEVEESILVSPRVADAASIQQCSSLFAQKDETSPMTTLESTSWERILPVEHCEQVIQMPSIPIRDISEQLHCAGSNGPSWIPRPEEGQVQRRGGKVPRSSSGCSKRPRLSPSEDSTGPAGVDNSKELSDKLGSNPTKNDSHGKPFSLLNPYTAVWFIYLMHILEKSQSAKQKNSFGSKRGERRHSKVTVKTKYDSFSVKASFSSFGSVAGGNSFFGLSGLKADVHDITKLVDDISLNDLLNGTYDCPSLGKDKGKKAANTTESFLHSVRKACSVLQFPRPAQFLNFAETDVFSSEKMPTCPSNSVSIVENGDSSATNMSSSSNKIQDSHNRPETPANLLDFSFDQPKDTLERLVLPPPKDLESLLLDATKHASSSKHVPDPRPGKPTSRRASLPAFPWSHTFTGHSRTNSDSVKCLPSRSTCQGRWVRIRDSFNSPGSASGCFMNLESLAYDETLVPSQGPKLVVVGNNVDSLKPCCGWSLSSSLASITSHVLSESEGGLKSQGKVKRCPILLEAAQTLYDIATHVAKQNQDEMSGWPKKLSQKAMKARRTRSNEKREDLSAASTLSMGKGAINWSTPKSSRSSPNKLSGDSIAENRHSAAYILKQACMMPPPAKALHRTYNDQQKTVGGRDMLLGFISRDEQQCCTIKDSSCTLQQKLVDVLDHGDVAQIAERSLSMRDSEGERGRGQFLSSDQKTNGNKLFSSS</sequence>
<dbReference type="OrthoDB" id="755659at2759"/>
<feature type="region of interest" description="Disordered" evidence="1">
    <location>
        <begin position="131"/>
        <end position="200"/>
    </location>
</feature>